<comment type="subcellular location">
    <subcellularLocation>
        <location evidence="10">Cytoplasm</location>
    </subcellularLocation>
</comment>
<dbReference type="PANTHER" id="PTHR10885:SF0">
    <property type="entry name" value="ISOPENTENYL-DIPHOSPHATE DELTA-ISOMERASE"/>
    <property type="match status" value="1"/>
</dbReference>
<keyword evidence="6 10" id="KW-0460">Magnesium</keyword>
<comment type="cofactor">
    <cofactor evidence="10">
        <name>Mg(2+)</name>
        <dbReference type="ChEBI" id="CHEBI:18420"/>
    </cofactor>
    <text evidence="10">Binds 1 Mg(2+) ion per subunit. The magnesium ion binds only when substrate is bound.</text>
</comment>
<evidence type="ECO:0000313" key="12">
    <source>
        <dbReference type="EMBL" id="MFM2486228.1"/>
    </source>
</evidence>
<evidence type="ECO:0000256" key="3">
    <source>
        <dbReference type="ARBA" id="ARBA00012057"/>
    </source>
</evidence>
<feature type="binding site" evidence="10">
    <location>
        <position position="32"/>
    </location>
    <ligand>
        <name>Mn(2+)</name>
        <dbReference type="ChEBI" id="CHEBI:29035"/>
    </ligand>
</feature>
<protein>
    <recommendedName>
        <fullName evidence="3 10">Isopentenyl-diphosphate Delta-isomerase</fullName>
        <shortName evidence="10">IPP isomerase</shortName>
        <ecNumber evidence="3 10">5.3.3.2</ecNumber>
    </recommendedName>
    <alternativeName>
        <fullName evidence="10">IPP:DMAPP isomerase</fullName>
    </alternativeName>
    <alternativeName>
        <fullName evidence="10">Isopentenyl pyrophosphate isomerase</fullName>
    </alternativeName>
</protein>
<evidence type="ECO:0000256" key="2">
    <source>
        <dbReference type="ARBA" id="ARBA00007579"/>
    </source>
</evidence>
<dbReference type="NCBIfam" id="NF002995">
    <property type="entry name" value="PRK03759.1"/>
    <property type="match status" value="1"/>
</dbReference>
<dbReference type="SUPFAM" id="SSF55811">
    <property type="entry name" value="Nudix"/>
    <property type="match status" value="1"/>
</dbReference>
<gene>
    <name evidence="10 12" type="primary">idi</name>
    <name evidence="12" type="ORF">ABUE30_14360</name>
</gene>
<comment type="function">
    <text evidence="10">Catalyzes the 1,3-allylic rearrangement of the homoallylic substrate isopentenyl (IPP) to its highly electrophilic allylic isomer, dimethylallyl diphosphate (DMAPP).</text>
</comment>
<dbReference type="InterPro" id="IPR000086">
    <property type="entry name" value="NUDIX_hydrolase_dom"/>
</dbReference>
<dbReference type="InterPro" id="IPR056375">
    <property type="entry name" value="Idi_bact"/>
</dbReference>
<comment type="caution">
    <text evidence="12">The sequence shown here is derived from an EMBL/GenBank/DDBJ whole genome shotgun (WGS) entry which is preliminary data.</text>
</comment>
<dbReference type="GO" id="GO:0004452">
    <property type="term" value="F:isopentenyl-diphosphate delta-isomerase activity"/>
    <property type="evidence" value="ECO:0007669"/>
    <property type="project" value="UniProtKB-EC"/>
</dbReference>
<accession>A0ABW9GB20</accession>
<keyword evidence="4 10" id="KW-0963">Cytoplasm</keyword>
<feature type="active site" evidence="10">
    <location>
        <position position="67"/>
    </location>
</feature>
<evidence type="ECO:0000259" key="11">
    <source>
        <dbReference type="PROSITE" id="PS51462"/>
    </source>
</evidence>
<evidence type="ECO:0000256" key="7">
    <source>
        <dbReference type="ARBA" id="ARBA00023211"/>
    </source>
</evidence>
<dbReference type="InterPro" id="IPR011876">
    <property type="entry name" value="IsopentenylPP_isomerase_typ1"/>
</dbReference>
<evidence type="ECO:0000256" key="1">
    <source>
        <dbReference type="ARBA" id="ARBA00004826"/>
    </source>
</evidence>
<keyword evidence="9 10" id="KW-0413">Isomerase</keyword>
<dbReference type="HAMAP" id="MF_00202">
    <property type="entry name" value="Idi"/>
    <property type="match status" value="1"/>
</dbReference>
<evidence type="ECO:0000256" key="4">
    <source>
        <dbReference type="ARBA" id="ARBA00022490"/>
    </source>
</evidence>
<keyword evidence="5 10" id="KW-0479">Metal-binding</keyword>
<proteinExistence type="inferred from homology"/>
<dbReference type="Pfam" id="PF00293">
    <property type="entry name" value="NUDIX"/>
    <property type="match status" value="1"/>
</dbReference>
<reference evidence="12 13" key="1">
    <citation type="journal article" date="2013" name="Int. J. Syst. Evol. Microbiol.">
        <title>Celerinatantimonas yamalensis sp. nov., a cold-adapted diazotrophic bacterium from a cold permafrost brine.</title>
        <authorList>
            <person name="Shcherbakova V."/>
            <person name="Chuvilskaya N."/>
            <person name="Rivkina E."/>
            <person name="Demidov N."/>
            <person name="Uchaeva V."/>
            <person name="Suetin S."/>
            <person name="Suzina N."/>
            <person name="Gilichinsky D."/>
        </authorList>
    </citation>
    <scope>NUCLEOTIDE SEQUENCE [LARGE SCALE GENOMIC DNA]</scope>
    <source>
        <strain evidence="12 13">C7</strain>
    </source>
</reference>
<feature type="binding site" evidence="10">
    <location>
        <position position="114"/>
    </location>
    <ligand>
        <name>Mn(2+)</name>
        <dbReference type="ChEBI" id="CHEBI:29035"/>
    </ligand>
</feature>
<evidence type="ECO:0000313" key="13">
    <source>
        <dbReference type="Proteomes" id="UP001629953"/>
    </source>
</evidence>
<comment type="catalytic activity">
    <reaction evidence="10">
        <text>isopentenyl diphosphate = dimethylallyl diphosphate</text>
        <dbReference type="Rhea" id="RHEA:23284"/>
        <dbReference type="ChEBI" id="CHEBI:57623"/>
        <dbReference type="ChEBI" id="CHEBI:128769"/>
        <dbReference type="EC" id="5.3.3.2"/>
    </reaction>
</comment>
<dbReference type="Proteomes" id="UP001629953">
    <property type="component" value="Unassembled WGS sequence"/>
</dbReference>
<feature type="domain" description="Nudix hydrolase" evidence="11">
    <location>
        <begin position="30"/>
        <end position="164"/>
    </location>
</feature>
<dbReference type="EC" id="5.3.3.2" evidence="3 10"/>
<name>A0ABW9GB20_9GAMM</name>
<evidence type="ECO:0000256" key="6">
    <source>
        <dbReference type="ARBA" id="ARBA00022842"/>
    </source>
</evidence>
<evidence type="ECO:0000256" key="8">
    <source>
        <dbReference type="ARBA" id="ARBA00023229"/>
    </source>
</evidence>
<dbReference type="PROSITE" id="PS51462">
    <property type="entry name" value="NUDIX"/>
    <property type="match status" value="1"/>
</dbReference>
<dbReference type="EMBL" id="JBEQCT010000007">
    <property type="protein sequence ID" value="MFM2486228.1"/>
    <property type="molecule type" value="Genomic_DNA"/>
</dbReference>
<feature type="binding site" evidence="10">
    <location>
        <position position="25"/>
    </location>
    <ligand>
        <name>Mn(2+)</name>
        <dbReference type="ChEBI" id="CHEBI:29035"/>
    </ligand>
</feature>
<dbReference type="PANTHER" id="PTHR10885">
    <property type="entry name" value="ISOPENTENYL-DIPHOSPHATE DELTA-ISOMERASE"/>
    <property type="match status" value="1"/>
</dbReference>
<dbReference type="Gene3D" id="3.90.79.10">
    <property type="entry name" value="Nucleoside Triphosphate Pyrophosphohydrolase"/>
    <property type="match status" value="1"/>
</dbReference>
<keyword evidence="7 10" id="KW-0464">Manganese</keyword>
<dbReference type="RefSeq" id="WP_408624513.1">
    <property type="nucleotide sequence ID" value="NZ_JBEQCT010000007.1"/>
</dbReference>
<dbReference type="PIRSF" id="PIRSF018427">
    <property type="entry name" value="Isopntndiph_ism"/>
    <property type="match status" value="1"/>
</dbReference>
<dbReference type="CDD" id="cd02885">
    <property type="entry name" value="NUDIX_IPP_Isomerase"/>
    <property type="match status" value="1"/>
</dbReference>
<organism evidence="12 13">
    <name type="scientific">Celerinatantimonas yamalensis</name>
    <dbReference type="NCBI Taxonomy" id="559956"/>
    <lineage>
        <taxon>Bacteria</taxon>
        <taxon>Pseudomonadati</taxon>
        <taxon>Pseudomonadota</taxon>
        <taxon>Gammaproteobacteria</taxon>
        <taxon>Celerinatantimonadaceae</taxon>
        <taxon>Celerinatantimonas</taxon>
    </lineage>
</organism>
<keyword evidence="8 10" id="KW-0414">Isoprene biosynthesis</keyword>
<sequence>MAIEYVVLLDKHRRAYAQMDKRAVHHQQTPFHLGFSCYIFNAKRQLLVTRRALSKQTWPGVWSNSVCGHPAPNEPFSQAVMRRARHELGLNIRAPQLLIDDYRYWAKDASGVIEYEYCPIYWAQAQSDLALNSEEVMDYQWINGDKLVQSIQATPWAFSPWMVEQVELLCQRKLWPH</sequence>
<evidence type="ECO:0000256" key="9">
    <source>
        <dbReference type="ARBA" id="ARBA00023235"/>
    </source>
</evidence>
<evidence type="ECO:0000256" key="10">
    <source>
        <dbReference type="HAMAP-Rule" id="MF_00202"/>
    </source>
</evidence>
<feature type="binding site" evidence="10">
    <location>
        <position position="116"/>
    </location>
    <ligand>
        <name>Mn(2+)</name>
        <dbReference type="ChEBI" id="CHEBI:29035"/>
    </ligand>
</feature>
<comment type="similarity">
    <text evidence="2 10">Belongs to the IPP isomerase type 1 family.</text>
</comment>
<comment type="pathway">
    <text evidence="1 10">Isoprenoid biosynthesis; dimethylallyl diphosphate biosynthesis; dimethylallyl diphosphate from isopentenyl diphosphate: step 1/1.</text>
</comment>
<feature type="active site" evidence="10">
    <location>
        <position position="116"/>
    </location>
</feature>
<feature type="binding site" evidence="10">
    <location>
        <position position="69"/>
    </location>
    <ligand>
        <name>Mn(2+)</name>
        <dbReference type="ChEBI" id="CHEBI:29035"/>
    </ligand>
</feature>
<feature type="binding site" evidence="10">
    <location>
        <position position="87"/>
    </location>
    <ligand>
        <name>Mg(2+)</name>
        <dbReference type="ChEBI" id="CHEBI:18420"/>
    </ligand>
</feature>
<keyword evidence="13" id="KW-1185">Reference proteome</keyword>
<comment type="cofactor">
    <cofactor evidence="10">
        <name>Mn(2+)</name>
        <dbReference type="ChEBI" id="CHEBI:29035"/>
    </cofactor>
    <text evidence="10">Binds 1 Mn(2+) ion per subunit.</text>
</comment>
<dbReference type="NCBIfam" id="TIGR02150">
    <property type="entry name" value="IPP_isom_1"/>
    <property type="match status" value="1"/>
</dbReference>
<dbReference type="InterPro" id="IPR015797">
    <property type="entry name" value="NUDIX_hydrolase-like_dom_sf"/>
</dbReference>
<evidence type="ECO:0000256" key="5">
    <source>
        <dbReference type="ARBA" id="ARBA00022723"/>
    </source>
</evidence>